<evidence type="ECO:0000256" key="3">
    <source>
        <dbReference type="ARBA" id="ARBA00022989"/>
    </source>
</evidence>
<proteinExistence type="inferred from homology"/>
<feature type="non-terminal residue" evidence="9">
    <location>
        <position position="1"/>
    </location>
</feature>
<dbReference type="PANTHER" id="PTHR33048">
    <property type="entry name" value="PTH11-LIKE INTEGRAL MEMBRANE PROTEIN (AFU_ORTHOLOGUE AFUA_5G11245)"/>
    <property type="match status" value="1"/>
</dbReference>
<organism evidence="9 10">
    <name type="scientific">Lojkania enalia</name>
    <dbReference type="NCBI Taxonomy" id="147567"/>
    <lineage>
        <taxon>Eukaryota</taxon>
        <taxon>Fungi</taxon>
        <taxon>Dikarya</taxon>
        <taxon>Ascomycota</taxon>
        <taxon>Pezizomycotina</taxon>
        <taxon>Dothideomycetes</taxon>
        <taxon>Pleosporomycetidae</taxon>
        <taxon>Pleosporales</taxon>
        <taxon>Pleosporales incertae sedis</taxon>
        <taxon>Lojkania</taxon>
    </lineage>
</organism>
<keyword evidence="2 7" id="KW-0812">Transmembrane</keyword>
<comment type="caution">
    <text evidence="9">The sequence shown here is derived from an EMBL/GenBank/DDBJ whole genome shotgun (WGS) entry which is preliminary data.</text>
</comment>
<evidence type="ECO:0000259" key="8">
    <source>
        <dbReference type="Pfam" id="PF20684"/>
    </source>
</evidence>
<feature type="region of interest" description="Disordered" evidence="6">
    <location>
        <begin position="320"/>
        <end position="344"/>
    </location>
</feature>
<keyword evidence="4 7" id="KW-0472">Membrane</keyword>
<evidence type="ECO:0000256" key="1">
    <source>
        <dbReference type="ARBA" id="ARBA00004141"/>
    </source>
</evidence>
<gene>
    <name evidence="9" type="ORF">CC78DRAFT_474753</name>
</gene>
<dbReference type="Proteomes" id="UP000800093">
    <property type="component" value="Unassembled WGS sequence"/>
</dbReference>
<feature type="transmembrane region" description="Helical" evidence="7">
    <location>
        <begin position="55"/>
        <end position="74"/>
    </location>
</feature>
<dbReference type="AlphaFoldDB" id="A0A9P4K1G0"/>
<name>A0A9P4K1G0_9PLEO</name>
<dbReference type="Pfam" id="PF20684">
    <property type="entry name" value="Fung_rhodopsin"/>
    <property type="match status" value="1"/>
</dbReference>
<dbReference type="PANTHER" id="PTHR33048:SF160">
    <property type="entry name" value="SAT4 FAMILY MEMBRANE PROTEIN"/>
    <property type="match status" value="1"/>
</dbReference>
<keyword evidence="3 7" id="KW-1133">Transmembrane helix</keyword>
<evidence type="ECO:0000256" key="4">
    <source>
        <dbReference type="ARBA" id="ARBA00023136"/>
    </source>
</evidence>
<reference evidence="10" key="1">
    <citation type="journal article" date="2020" name="Stud. Mycol.">
        <title>101 Dothideomycetes genomes: A test case for predicting lifestyles and emergence of pathogens.</title>
        <authorList>
            <person name="Haridas S."/>
            <person name="Albert R."/>
            <person name="Binder M."/>
            <person name="Bloem J."/>
            <person name="LaButti K."/>
            <person name="Salamov A."/>
            <person name="Andreopoulos B."/>
            <person name="Baker S."/>
            <person name="Barry K."/>
            <person name="Bills G."/>
            <person name="Bluhm B."/>
            <person name="Cannon C."/>
            <person name="Castanera R."/>
            <person name="Culley D."/>
            <person name="Daum C."/>
            <person name="Ezra D."/>
            <person name="Gonzalez J."/>
            <person name="Henrissat B."/>
            <person name="Kuo A."/>
            <person name="Liang C."/>
            <person name="Lipzen A."/>
            <person name="Lutzoni F."/>
            <person name="Magnuson J."/>
            <person name="Mondo S."/>
            <person name="Nolan M."/>
            <person name="Ohm R."/>
            <person name="Pangilinan J."/>
            <person name="Park H.-J."/>
            <person name="Ramirez L."/>
            <person name="Alfaro M."/>
            <person name="Sun H."/>
            <person name="Tritt A."/>
            <person name="Yoshinaga Y."/>
            <person name="Zwiers L.-H."/>
            <person name="Turgeon B."/>
            <person name="Goodwin S."/>
            <person name="Spatafora J."/>
            <person name="Crous P."/>
            <person name="Grigoriev I."/>
        </authorList>
    </citation>
    <scope>NUCLEOTIDE SEQUENCE [LARGE SCALE GENOMIC DNA]</scope>
    <source>
        <strain evidence="10">CBS 304.66</strain>
    </source>
</reference>
<evidence type="ECO:0000256" key="7">
    <source>
        <dbReference type="SAM" id="Phobius"/>
    </source>
</evidence>
<dbReference type="GO" id="GO:0016020">
    <property type="term" value="C:membrane"/>
    <property type="evidence" value="ECO:0007669"/>
    <property type="project" value="UniProtKB-SubCell"/>
</dbReference>
<feature type="domain" description="Rhodopsin" evidence="8">
    <location>
        <begin position="39"/>
        <end position="300"/>
    </location>
</feature>
<comment type="subcellular location">
    <subcellularLocation>
        <location evidence="1">Membrane</location>
        <topology evidence="1">Multi-pass membrane protein</topology>
    </subcellularLocation>
</comment>
<evidence type="ECO:0000256" key="5">
    <source>
        <dbReference type="ARBA" id="ARBA00038359"/>
    </source>
</evidence>
<sequence length="370" mass="41472">TMSSALQPPPTYINDSHKKWDTTIFIIVLLIIAATTTIARFILRWKSITFGMDDWAMIPALAGYLAHSILGVYVNARAGIGKPLWEVSIQEFELWLKGILLSCFLYPLSSGLIRISILLFYDRVFSKTNRPMRLAIRITLAMTLVYIITFDIYASFLCKPLHKFWKPFERAQYCGDNIIKWLFDSAVYGYSLILDLVLLTLPAIPVLKLQLSTPKKIGALVMFAIGASACIAATYKLIVFGLQWGRMGYIDPRWANQQLSLDIPPQFDSYGHTMWIPTQAELSAAMIGSSLIALKPYLQRSIQTITTALGDIVRTISSKSQARKDSGQFPSHSPGGPVQIRSTDKYVRMDESSAALNEEFELGDPGQKRT</sequence>
<feature type="transmembrane region" description="Helical" evidence="7">
    <location>
        <begin position="219"/>
        <end position="244"/>
    </location>
</feature>
<feature type="transmembrane region" description="Helical" evidence="7">
    <location>
        <begin position="24"/>
        <end position="43"/>
    </location>
</feature>
<evidence type="ECO:0000256" key="6">
    <source>
        <dbReference type="SAM" id="MobiDB-lite"/>
    </source>
</evidence>
<dbReference type="InterPro" id="IPR049326">
    <property type="entry name" value="Rhodopsin_dom_fungi"/>
</dbReference>
<dbReference type="EMBL" id="ML986701">
    <property type="protein sequence ID" value="KAF2259715.1"/>
    <property type="molecule type" value="Genomic_DNA"/>
</dbReference>
<evidence type="ECO:0000256" key="2">
    <source>
        <dbReference type="ARBA" id="ARBA00022692"/>
    </source>
</evidence>
<accession>A0A9P4K1G0</accession>
<feature type="transmembrane region" description="Helical" evidence="7">
    <location>
        <begin position="187"/>
        <end position="207"/>
    </location>
</feature>
<protein>
    <recommendedName>
        <fullName evidence="8">Rhodopsin domain-containing protein</fullName>
    </recommendedName>
</protein>
<feature type="transmembrane region" description="Helical" evidence="7">
    <location>
        <begin position="134"/>
        <end position="156"/>
    </location>
</feature>
<dbReference type="InterPro" id="IPR052337">
    <property type="entry name" value="SAT4-like"/>
</dbReference>
<keyword evidence="10" id="KW-1185">Reference proteome</keyword>
<evidence type="ECO:0000313" key="10">
    <source>
        <dbReference type="Proteomes" id="UP000800093"/>
    </source>
</evidence>
<evidence type="ECO:0000313" key="9">
    <source>
        <dbReference type="EMBL" id="KAF2259715.1"/>
    </source>
</evidence>
<comment type="similarity">
    <text evidence="5">Belongs to the SAT4 family.</text>
</comment>
<dbReference type="OrthoDB" id="4525788at2759"/>
<feature type="transmembrane region" description="Helical" evidence="7">
    <location>
        <begin position="94"/>
        <end position="122"/>
    </location>
</feature>